<evidence type="ECO:0000256" key="2">
    <source>
        <dbReference type="SAM" id="Phobius"/>
    </source>
</evidence>
<evidence type="ECO:0000313" key="3">
    <source>
        <dbReference type="EMBL" id="GIG52277.1"/>
    </source>
</evidence>
<gene>
    <name evidence="3" type="ORF">Dsi01nite_103180</name>
</gene>
<keyword evidence="4" id="KW-1185">Reference proteome</keyword>
<protein>
    <submittedName>
        <fullName evidence="3">Uncharacterized protein</fullName>
    </submittedName>
</protein>
<feature type="compositionally biased region" description="Polar residues" evidence="1">
    <location>
        <begin position="85"/>
        <end position="97"/>
    </location>
</feature>
<evidence type="ECO:0000313" key="4">
    <source>
        <dbReference type="Proteomes" id="UP000660611"/>
    </source>
</evidence>
<organism evidence="3 4">
    <name type="scientific">Dactylosporangium siamense</name>
    <dbReference type="NCBI Taxonomy" id="685454"/>
    <lineage>
        <taxon>Bacteria</taxon>
        <taxon>Bacillati</taxon>
        <taxon>Actinomycetota</taxon>
        <taxon>Actinomycetes</taxon>
        <taxon>Micromonosporales</taxon>
        <taxon>Micromonosporaceae</taxon>
        <taxon>Dactylosporangium</taxon>
    </lineage>
</organism>
<keyword evidence="2" id="KW-0812">Transmembrane</keyword>
<sequence length="411" mass="43463">MTMIEDALREAFAAKAGTKPPGSLGDIADVAIRNAGRIRRRRRAGVTGFAAFIVMAVAAVATFHAVSPGGPADTVAQPDLGTHTAEPQATPNTQTVPPATGKEVGVFDGQQGQESQTVRLKLPDNGNVAAAYKAKDGYLVVNTESDGDKQLVLQDEHDNQKVLVDKASNIAVAKDGKKVAWAQEGRMTVAARTTTPGATTNVTKSAPAEQGLTEQESIDVPQTAVPVTFVGSDLVIGREEGAGFDVWYSGRAYKQSWDATVVRIFGTHPDTHSVYAEVKPVDSDAPMCLALLTLGQPFKVTQRRCGLPMAAKAGGGRVSPDGQWLAYPVEGLKQVAVLDLTKIFTDAAAKTWTKTWTLKVTTKTVWMNATTFVVDSGGKFRAIIATAAEGSTAEPLVESEDVVLIEPLYSG</sequence>
<accession>A0A919PZ33</accession>
<reference evidence="3" key="1">
    <citation type="submission" date="2021-01" db="EMBL/GenBank/DDBJ databases">
        <title>Whole genome shotgun sequence of Dactylosporangium siamense NBRC 106093.</title>
        <authorList>
            <person name="Komaki H."/>
            <person name="Tamura T."/>
        </authorList>
    </citation>
    <scope>NUCLEOTIDE SEQUENCE</scope>
    <source>
        <strain evidence="3">NBRC 106093</strain>
    </source>
</reference>
<feature type="transmembrane region" description="Helical" evidence="2">
    <location>
        <begin position="46"/>
        <end position="66"/>
    </location>
</feature>
<dbReference type="AlphaFoldDB" id="A0A919PZ33"/>
<keyword evidence="2" id="KW-1133">Transmembrane helix</keyword>
<dbReference type="Proteomes" id="UP000660611">
    <property type="component" value="Unassembled WGS sequence"/>
</dbReference>
<feature type="region of interest" description="Disordered" evidence="1">
    <location>
        <begin position="72"/>
        <end position="99"/>
    </location>
</feature>
<proteinExistence type="predicted"/>
<keyword evidence="2" id="KW-0472">Membrane</keyword>
<dbReference type="SUPFAM" id="SSF82171">
    <property type="entry name" value="DPP6 N-terminal domain-like"/>
    <property type="match status" value="1"/>
</dbReference>
<evidence type="ECO:0000256" key="1">
    <source>
        <dbReference type="SAM" id="MobiDB-lite"/>
    </source>
</evidence>
<name>A0A919PZ33_9ACTN</name>
<dbReference type="EMBL" id="BONQ01000174">
    <property type="protein sequence ID" value="GIG52277.1"/>
    <property type="molecule type" value="Genomic_DNA"/>
</dbReference>
<comment type="caution">
    <text evidence="3">The sequence shown here is derived from an EMBL/GenBank/DDBJ whole genome shotgun (WGS) entry which is preliminary data.</text>
</comment>